<sequence length="268" mass="31363">MERTLTMENTTVSWQTWLNEPNKAPVFLILNSLAKPNPIESFYRNDWVEQAFPLYSGTPMRNMLKQSPWLIQPKVNQLFNLGMMLDRYELSDNSWGWAYRSHTPWQEQLKHWQQRQWVMMNGEPVLFRMMDTRILGTLVPAFTSSDWSLLLTPVTELMIDTPQPTRFSRPEGCGEGNSDIPFTLGEHLLAVWLRSPYGLKVLTSSLYCDLWENHGAMAKQLDKPEGSLEPRIEQWLRQKLEAGQRIAKVSGQDYLLAMEQEKEQERER</sequence>
<gene>
    <name evidence="2" type="ORF">FE394_16260</name>
</gene>
<feature type="domain" description="DUF4123" evidence="1">
    <location>
        <begin position="26"/>
        <end position="148"/>
    </location>
</feature>
<keyword evidence="3" id="KW-1185">Reference proteome</keyword>
<accession>A0ABU4SPX1</accession>
<dbReference type="InterPro" id="IPR025391">
    <property type="entry name" value="DUF4123"/>
</dbReference>
<dbReference type="Pfam" id="PF13503">
    <property type="entry name" value="DUF4123"/>
    <property type="match status" value="1"/>
</dbReference>
<evidence type="ECO:0000313" key="3">
    <source>
        <dbReference type="Proteomes" id="UP001271640"/>
    </source>
</evidence>
<dbReference type="Proteomes" id="UP001271640">
    <property type="component" value="Unassembled WGS sequence"/>
</dbReference>
<proteinExistence type="predicted"/>
<evidence type="ECO:0000313" key="2">
    <source>
        <dbReference type="EMBL" id="MDX8000698.1"/>
    </source>
</evidence>
<dbReference type="EMBL" id="VCDP01000073">
    <property type="protein sequence ID" value="MDX8000698.1"/>
    <property type="molecule type" value="Genomic_DNA"/>
</dbReference>
<evidence type="ECO:0000259" key="1">
    <source>
        <dbReference type="Pfam" id="PF13503"/>
    </source>
</evidence>
<protein>
    <submittedName>
        <fullName evidence="2">DUF4123 domain-containing protein</fullName>
    </submittedName>
</protein>
<comment type="caution">
    <text evidence="2">The sequence shown here is derived from an EMBL/GenBank/DDBJ whole genome shotgun (WGS) entry which is preliminary data.</text>
</comment>
<dbReference type="RefSeq" id="WP_319927411.1">
    <property type="nucleotide sequence ID" value="NZ_VCDP01000073.1"/>
</dbReference>
<reference evidence="3" key="1">
    <citation type="journal article" date="2024" name="Toxins">
        <title>Genome Sequence Analysis of Native Xenorhabdus Strains Isolated from Entomopathogenic Nematodes in Argentina.</title>
        <authorList>
            <person name="Palma L."/>
            <person name="Frizzo L."/>
            <person name="Kaiser S."/>
            <person name="Berry C."/>
            <person name="Caballero P."/>
            <person name="Bode H.B."/>
            <person name="Del Valle E.E."/>
        </authorList>
    </citation>
    <scope>NUCLEOTIDE SEQUENCE [LARGE SCALE GENOMIC DNA]</scope>
    <source>
        <strain evidence="3">Reich</strain>
    </source>
</reference>
<name>A0ABU4SPX1_9GAMM</name>
<organism evidence="2 3">
    <name type="scientific">Xenorhabdus littoralis</name>
    <dbReference type="NCBI Taxonomy" id="2582835"/>
    <lineage>
        <taxon>Bacteria</taxon>
        <taxon>Pseudomonadati</taxon>
        <taxon>Pseudomonadota</taxon>
        <taxon>Gammaproteobacteria</taxon>
        <taxon>Enterobacterales</taxon>
        <taxon>Morganellaceae</taxon>
        <taxon>Xenorhabdus</taxon>
    </lineage>
</organism>